<evidence type="ECO:0000313" key="14">
    <source>
        <dbReference type="EMBL" id="PRX41634.1"/>
    </source>
</evidence>
<dbReference type="SUPFAM" id="SSF48179">
    <property type="entry name" value="6-phosphogluconate dehydrogenase C-terminal domain-like"/>
    <property type="match status" value="1"/>
</dbReference>
<dbReference type="EC" id="1.1.1.169" evidence="4 11"/>
<evidence type="ECO:0000256" key="7">
    <source>
        <dbReference type="ARBA" id="ARBA00022857"/>
    </source>
</evidence>
<dbReference type="InterPro" id="IPR013752">
    <property type="entry name" value="KPA_reductase"/>
</dbReference>
<dbReference type="InterPro" id="IPR036291">
    <property type="entry name" value="NAD(P)-bd_dom_sf"/>
</dbReference>
<dbReference type="GO" id="GO:0015940">
    <property type="term" value="P:pantothenate biosynthetic process"/>
    <property type="evidence" value="ECO:0007669"/>
    <property type="project" value="UniProtKB-UniPathway"/>
</dbReference>
<keyword evidence="7 11" id="KW-0521">NADP</keyword>
<sequence>MRIAVWGGGSLGLLWTARLTPLFPEAVLLVRTEKQRDWIRERGILLTRPSGEKERIPAAVRWIGEVVNESFDCLFIMVKQRDLREVAESLTAFSRPPSLVLLWQNGLGQDGPFGSVLPPGVLCGAVTTEGALREGPGEVRHTGEGTTWIGPFSEELAHPGIAAKLMGKLKDAGISIEWENRIVRRIWEKVMVNCAINPLTALLRIPNGGLLHSDDARFLMKSIVEEAVSVARAEGIALEAEDMLKRAEEVCRKTAVNRSSMLQDVERGRLTEIDWINGEVVRRGARAGIETPVNQTLVRLIHLLEMRRDPDECPPAGSSPS</sequence>
<dbReference type="FunFam" id="1.10.1040.10:FF:000017">
    <property type="entry name" value="2-dehydropantoate 2-reductase"/>
    <property type="match status" value="1"/>
</dbReference>
<evidence type="ECO:0000259" key="12">
    <source>
        <dbReference type="Pfam" id="PF02558"/>
    </source>
</evidence>
<dbReference type="InterPro" id="IPR013328">
    <property type="entry name" value="6PGD_dom2"/>
</dbReference>
<dbReference type="Pfam" id="PF02558">
    <property type="entry name" value="ApbA"/>
    <property type="match status" value="1"/>
</dbReference>
<dbReference type="InterPro" id="IPR008927">
    <property type="entry name" value="6-PGluconate_DH-like_C_sf"/>
</dbReference>
<dbReference type="SUPFAM" id="SSF51735">
    <property type="entry name" value="NAD(P)-binding Rossmann-fold domains"/>
    <property type="match status" value="1"/>
</dbReference>
<evidence type="ECO:0000256" key="11">
    <source>
        <dbReference type="RuleBase" id="RU362068"/>
    </source>
</evidence>
<dbReference type="GO" id="GO:0050661">
    <property type="term" value="F:NADP binding"/>
    <property type="evidence" value="ECO:0007669"/>
    <property type="project" value="TreeGrafter"/>
</dbReference>
<comment type="caution">
    <text evidence="14">The sequence shown here is derived from an EMBL/GenBank/DDBJ whole genome shotgun (WGS) entry which is preliminary data.</text>
</comment>
<evidence type="ECO:0000256" key="2">
    <source>
        <dbReference type="ARBA" id="ARBA00004994"/>
    </source>
</evidence>
<evidence type="ECO:0000256" key="3">
    <source>
        <dbReference type="ARBA" id="ARBA00007870"/>
    </source>
</evidence>
<comment type="function">
    <text evidence="1 11">Catalyzes the NADPH-dependent reduction of ketopantoate into pantoic acid.</text>
</comment>
<dbReference type="AlphaFoldDB" id="A0A2T0LH16"/>
<evidence type="ECO:0000256" key="5">
    <source>
        <dbReference type="ARBA" id="ARBA00019465"/>
    </source>
</evidence>
<evidence type="ECO:0000256" key="10">
    <source>
        <dbReference type="ARBA" id="ARBA00048793"/>
    </source>
</evidence>
<reference evidence="14 15" key="1">
    <citation type="submission" date="2018-03" db="EMBL/GenBank/DDBJ databases">
        <title>Genomic Encyclopedia of Archaeal and Bacterial Type Strains, Phase II (KMG-II): from individual species to whole genera.</title>
        <authorList>
            <person name="Goeker M."/>
        </authorList>
    </citation>
    <scope>NUCLEOTIDE SEQUENCE [LARGE SCALE GENOMIC DNA]</scope>
    <source>
        <strain evidence="14 15">DSM 44946</strain>
    </source>
</reference>
<dbReference type="GO" id="GO:0008677">
    <property type="term" value="F:2-dehydropantoate 2-reductase activity"/>
    <property type="evidence" value="ECO:0007669"/>
    <property type="project" value="UniProtKB-EC"/>
</dbReference>
<dbReference type="Pfam" id="PF08546">
    <property type="entry name" value="ApbA_C"/>
    <property type="match status" value="1"/>
</dbReference>
<dbReference type="InterPro" id="IPR050838">
    <property type="entry name" value="Ketopantoate_reductase"/>
</dbReference>
<feature type="domain" description="Ketopantoate reductase C-terminal" evidence="13">
    <location>
        <begin position="182"/>
        <end position="305"/>
    </location>
</feature>
<dbReference type="InterPro" id="IPR003710">
    <property type="entry name" value="ApbA"/>
</dbReference>
<name>A0A2T0LH16_9BACL</name>
<comment type="similarity">
    <text evidence="3 11">Belongs to the ketopantoate reductase family.</text>
</comment>
<evidence type="ECO:0000259" key="13">
    <source>
        <dbReference type="Pfam" id="PF08546"/>
    </source>
</evidence>
<dbReference type="Gene3D" id="1.10.1040.10">
    <property type="entry name" value="N-(1-d-carboxylethyl)-l-norvaline Dehydrogenase, domain 2"/>
    <property type="match status" value="1"/>
</dbReference>
<evidence type="ECO:0000256" key="6">
    <source>
        <dbReference type="ARBA" id="ARBA00022655"/>
    </source>
</evidence>
<dbReference type="EMBL" id="PVNE01000005">
    <property type="protein sequence ID" value="PRX41634.1"/>
    <property type="molecule type" value="Genomic_DNA"/>
</dbReference>
<evidence type="ECO:0000256" key="1">
    <source>
        <dbReference type="ARBA" id="ARBA00002919"/>
    </source>
</evidence>
<evidence type="ECO:0000256" key="8">
    <source>
        <dbReference type="ARBA" id="ARBA00023002"/>
    </source>
</evidence>
<comment type="catalytic activity">
    <reaction evidence="10 11">
        <text>(R)-pantoate + NADP(+) = 2-dehydropantoate + NADPH + H(+)</text>
        <dbReference type="Rhea" id="RHEA:16233"/>
        <dbReference type="ChEBI" id="CHEBI:11561"/>
        <dbReference type="ChEBI" id="CHEBI:15378"/>
        <dbReference type="ChEBI" id="CHEBI:15980"/>
        <dbReference type="ChEBI" id="CHEBI:57783"/>
        <dbReference type="ChEBI" id="CHEBI:58349"/>
        <dbReference type="EC" id="1.1.1.169"/>
    </reaction>
</comment>
<dbReference type="RefSeq" id="WP_170070356.1">
    <property type="nucleotide sequence ID" value="NZ_PVNE01000005.1"/>
</dbReference>
<evidence type="ECO:0000313" key="15">
    <source>
        <dbReference type="Proteomes" id="UP000237797"/>
    </source>
</evidence>
<comment type="pathway">
    <text evidence="2 11">Cofactor biosynthesis; (R)-pantothenate biosynthesis; (R)-pantoate from 3-methyl-2-oxobutanoate: step 2/2.</text>
</comment>
<evidence type="ECO:0000256" key="4">
    <source>
        <dbReference type="ARBA" id="ARBA00013014"/>
    </source>
</evidence>
<dbReference type="NCBIfam" id="TIGR00745">
    <property type="entry name" value="apbA_panE"/>
    <property type="match status" value="1"/>
</dbReference>
<feature type="domain" description="Ketopantoate reductase N-terminal" evidence="12">
    <location>
        <begin position="3"/>
        <end position="153"/>
    </location>
</feature>
<accession>A0A2T0LH16</accession>
<protein>
    <recommendedName>
        <fullName evidence="5 11">2-dehydropantoate 2-reductase</fullName>
        <ecNumber evidence="4 11">1.1.1.169</ecNumber>
    </recommendedName>
    <alternativeName>
        <fullName evidence="9 11">Ketopantoate reductase</fullName>
    </alternativeName>
</protein>
<keyword evidence="8 11" id="KW-0560">Oxidoreductase</keyword>
<keyword evidence="6 11" id="KW-0566">Pantothenate biosynthesis</keyword>
<organism evidence="14 15">
    <name type="scientific">Planifilum fimeticola</name>
    <dbReference type="NCBI Taxonomy" id="201975"/>
    <lineage>
        <taxon>Bacteria</taxon>
        <taxon>Bacillati</taxon>
        <taxon>Bacillota</taxon>
        <taxon>Bacilli</taxon>
        <taxon>Bacillales</taxon>
        <taxon>Thermoactinomycetaceae</taxon>
        <taxon>Planifilum</taxon>
    </lineage>
</organism>
<dbReference type="Proteomes" id="UP000237797">
    <property type="component" value="Unassembled WGS sequence"/>
</dbReference>
<dbReference type="UniPathway" id="UPA00028">
    <property type="reaction ID" value="UER00004"/>
</dbReference>
<dbReference type="GO" id="GO:0005737">
    <property type="term" value="C:cytoplasm"/>
    <property type="evidence" value="ECO:0007669"/>
    <property type="project" value="TreeGrafter"/>
</dbReference>
<dbReference type="PANTHER" id="PTHR43765">
    <property type="entry name" value="2-DEHYDROPANTOATE 2-REDUCTASE-RELATED"/>
    <property type="match status" value="1"/>
</dbReference>
<dbReference type="Gene3D" id="3.40.50.720">
    <property type="entry name" value="NAD(P)-binding Rossmann-like Domain"/>
    <property type="match status" value="1"/>
</dbReference>
<proteinExistence type="inferred from homology"/>
<gene>
    <name evidence="14" type="ORF">CLV97_10561</name>
</gene>
<dbReference type="PANTHER" id="PTHR43765:SF2">
    <property type="entry name" value="2-DEHYDROPANTOATE 2-REDUCTASE"/>
    <property type="match status" value="1"/>
</dbReference>
<keyword evidence="15" id="KW-1185">Reference proteome</keyword>
<dbReference type="InterPro" id="IPR013332">
    <property type="entry name" value="KPR_N"/>
</dbReference>
<evidence type="ECO:0000256" key="9">
    <source>
        <dbReference type="ARBA" id="ARBA00032024"/>
    </source>
</evidence>